<proteinExistence type="predicted"/>
<accession>A0A748UKJ6</accession>
<reference evidence="2" key="1">
    <citation type="journal article" date="2018" name="Genome Biol.">
        <title>SKESA: strategic k-mer extension for scrupulous assemblies.</title>
        <authorList>
            <person name="Souvorov A."/>
            <person name="Agarwala R."/>
            <person name="Lipman D.J."/>
        </authorList>
    </citation>
    <scope>NUCLEOTIDE SEQUENCE</scope>
    <source>
        <strain evidence="2">MA.BD-DU-2006-12-002356</strain>
    </source>
</reference>
<dbReference type="SUPFAM" id="SSF54171">
    <property type="entry name" value="DNA-binding domain"/>
    <property type="match status" value="1"/>
</dbReference>
<organism evidence="2">
    <name type="scientific">Salmonella enterica</name>
    <name type="common">Salmonella choleraesuis</name>
    <dbReference type="NCBI Taxonomy" id="28901"/>
    <lineage>
        <taxon>Bacteria</taxon>
        <taxon>Pseudomonadati</taxon>
        <taxon>Pseudomonadota</taxon>
        <taxon>Gammaproteobacteria</taxon>
        <taxon>Enterobacterales</taxon>
        <taxon>Enterobacteriaceae</taxon>
        <taxon>Salmonella</taxon>
    </lineage>
</organism>
<dbReference type="EMBL" id="DAAVLW010000019">
    <property type="protein sequence ID" value="HAF5327223.1"/>
    <property type="molecule type" value="Genomic_DNA"/>
</dbReference>
<protein>
    <recommendedName>
        <fullName evidence="1">HNH nuclease domain-containing protein</fullName>
    </recommendedName>
</protein>
<dbReference type="InterPro" id="IPR044925">
    <property type="entry name" value="His-Me_finger_sf"/>
</dbReference>
<gene>
    <name evidence="2" type="ORF">G8A89_004780</name>
</gene>
<reference evidence="2" key="2">
    <citation type="submission" date="2020-02" db="EMBL/GenBank/DDBJ databases">
        <authorList>
            <consortium name="NCBI Pathogen Detection Project"/>
        </authorList>
    </citation>
    <scope>NUCLEOTIDE SEQUENCE</scope>
    <source>
        <strain evidence="2">MA.BD-DU-2006-12-002356</strain>
    </source>
</reference>
<dbReference type="Gene3D" id="1.20.5.2050">
    <property type="match status" value="1"/>
</dbReference>
<comment type="caution">
    <text evidence="2">The sequence shown here is derived from an EMBL/GenBank/DDBJ whole genome shotgun (WGS) entry which is preliminary data.</text>
</comment>
<evidence type="ECO:0000259" key="1">
    <source>
        <dbReference type="Pfam" id="PF13392"/>
    </source>
</evidence>
<dbReference type="Pfam" id="PF13392">
    <property type="entry name" value="HNH_3"/>
    <property type="match status" value="1"/>
</dbReference>
<dbReference type="AlphaFoldDB" id="A0A748UKJ6"/>
<feature type="domain" description="HNH nuclease" evidence="1">
    <location>
        <begin position="13"/>
        <end position="39"/>
    </location>
</feature>
<dbReference type="InterPro" id="IPR016177">
    <property type="entry name" value="DNA-bd_dom_sf"/>
</dbReference>
<dbReference type="InterPro" id="IPR003615">
    <property type="entry name" value="HNH_nuc"/>
</dbReference>
<name>A0A748UKJ6_SALER</name>
<sequence length="111" mass="12551">MMNPDDKLTPNDQIDHINHILWDNRISNLRKVGYRENGMNLSKAKNNTSGVTGVSFDRKRGKWKAAIQIDGRTINLGRFNTFSAAVQIRKDAEVSFGFHKNHGAKKNGLKD</sequence>
<dbReference type="SUPFAM" id="SSF54060">
    <property type="entry name" value="His-Me finger endonucleases"/>
    <property type="match status" value="1"/>
</dbReference>
<dbReference type="GO" id="GO:0003677">
    <property type="term" value="F:DNA binding"/>
    <property type="evidence" value="ECO:0007669"/>
    <property type="project" value="InterPro"/>
</dbReference>
<evidence type="ECO:0000313" key="2">
    <source>
        <dbReference type="EMBL" id="HAF5327223.1"/>
    </source>
</evidence>